<feature type="compositionally biased region" description="Polar residues" evidence="3">
    <location>
        <begin position="401"/>
        <end position="412"/>
    </location>
</feature>
<dbReference type="SMART" id="SM00297">
    <property type="entry name" value="BROMO"/>
    <property type="match status" value="1"/>
</dbReference>
<dbReference type="PROSITE" id="PS50014">
    <property type="entry name" value="BROMODOMAIN_2"/>
    <property type="match status" value="1"/>
</dbReference>
<feature type="region of interest" description="Disordered" evidence="3">
    <location>
        <begin position="123"/>
        <end position="276"/>
    </location>
</feature>
<feature type="compositionally biased region" description="Basic and acidic residues" evidence="3">
    <location>
        <begin position="428"/>
        <end position="461"/>
    </location>
</feature>
<keyword evidence="6" id="KW-1185">Reference proteome</keyword>
<evidence type="ECO:0000313" key="6">
    <source>
        <dbReference type="Proteomes" id="UP001054252"/>
    </source>
</evidence>
<gene>
    <name evidence="5" type="ORF">SLEP1_g23699</name>
</gene>
<proteinExistence type="predicted"/>
<evidence type="ECO:0000313" key="5">
    <source>
        <dbReference type="EMBL" id="GKV12574.1"/>
    </source>
</evidence>
<feature type="compositionally biased region" description="Basic and acidic residues" evidence="3">
    <location>
        <begin position="192"/>
        <end position="209"/>
    </location>
</feature>
<feature type="region of interest" description="Disordered" evidence="3">
    <location>
        <begin position="384"/>
        <end position="626"/>
    </location>
</feature>
<dbReference type="CDD" id="cd00167">
    <property type="entry name" value="SANT"/>
    <property type="match status" value="1"/>
</dbReference>
<feature type="domain" description="Bromo" evidence="4">
    <location>
        <begin position="291"/>
        <end position="362"/>
    </location>
</feature>
<feature type="compositionally biased region" description="Basic and acidic residues" evidence="3">
    <location>
        <begin position="604"/>
        <end position="618"/>
    </location>
</feature>
<dbReference type="Gene3D" id="1.20.920.10">
    <property type="entry name" value="Bromodomain-like"/>
    <property type="match status" value="1"/>
</dbReference>
<dbReference type="InterPro" id="IPR036427">
    <property type="entry name" value="Bromodomain-like_sf"/>
</dbReference>
<sequence length="626" mass="70066">MAREQETTAQPWGTLDELLLACAVNRHGTKSWESVAVELQNRRSDALGLLTPQLCKDKFSDLKRRFMSQNDADSSASSLVPMVDQLRRIRVEELRRGVQQSDDSIVSLELKVKKLEEERQRSLKEEADLGRDTNLSPEIVAGKPAVEEDSGERDDRSFNESNSTSQKPEPATEMVKNEENDVVEADAGVTGEEGRAQVKTEPDVRKEPDPVQPKNEPTGRRTDDDDENKKQSSDVQSSASLSKKKRRRNRGGGTGGSSSGEEPERDEVCPPNKRAMTVKSEPLIKLLGIIGSHRLGSSFERRQRSQESERYKTLIRQHIDLEIIQSRLEKGLYSDCTPKFFRDLLLLFNNFTIFYRKSSQEHIAAQELRELVCKEMMTLLPTKPVQEPATSVKSEPDKQRASLSKPTKSSTMVACGKRSSIKAITENASKKGDKKEREVEEKPKANEKKVDGSLVGIDEKGIRKKRSKERSVTGQRNSRTSNKSGEVKHEFGGNELSSHDTLELKTDKKESVVRKKQGAAGFLKRMKQNSPSEVIENDNEDNDSEDQSKDGKGEEEKKGKGRKREVMKREKITRSSGGRGARDESGKGKRGVGRPPKRAAAESTPKRGRESGENEAGGRGKKRTRR</sequence>
<protein>
    <recommendedName>
        <fullName evidence="4">Bromo domain-containing protein</fullName>
    </recommendedName>
</protein>
<keyword evidence="1 2" id="KW-0103">Bromodomain</keyword>
<feature type="compositionally biased region" description="Basic and acidic residues" evidence="3">
    <location>
        <begin position="485"/>
        <end position="513"/>
    </location>
</feature>
<dbReference type="CDD" id="cd04369">
    <property type="entry name" value="Bromodomain"/>
    <property type="match status" value="1"/>
</dbReference>
<dbReference type="InterPro" id="IPR001005">
    <property type="entry name" value="SANT/Myb"/>
</dbReference>
<dbReference type="PANTHER" id="PTHR37888:SF8">
    <property type="entry name" value="HISTONE-LYSINE N-METHYLTRANSFERASE, H3 LYSINE-79 SPECIFIC-LIKE"/>
    <property type="match status" value="1"/>
</dbReference>
<feature type="compositionally biased region" description="Basic and acidic residues" evidence="3">
    <location>
        <begin position="217"/>
        <end position="232"/>
    </location>
</feature>
<dbReference type="Pfam" id="PF00439">
    <property type="entry name" value="Bromodomain"/>
    <property type="match status" value="1"/>
</dbReference>
<dbReference type="AlphaFoldDB" id="A0AAV5JDE5"/>
<dbReference type="Proteomes" id="UP001054252">
    <property type="component" value="Unassembled WGS sequence"/>
</dbReference>
<name>A0AAV5JDE5_9ROSI</name>
<reference evidence="5 6" key="1">
    <citation type="journal article" date="2021" name="Commun. Biol.">
        <title>The genome of Shorea leprosula (Dipterocarpaceae) highlights the ecological relevance of drought in aseasonal tropical rainforests.</title>
        <authorList>
            <person name="Ng K.K.S."/>
            <person name="Kobayashi M.J."/>
            <person name="Fawcett J.A."/>
            <person name="Hatakeyama M."/>
            <person name="Paape T."/>
            <person name="Ng C.H."/>
            <person name="Ang C.C."/>
            <person name="Tnah L.H."/>
            <person name="Lee C.T."/>
            <person name="Nishiyama T."/>
            <person name="Sese J."/>
            <person name="O'Brien M.J."/>
            <person name="Copetti D."/>
            <person name="Mohd Noor M.I."/>
            <person name="Ong R.C."/>
            <person name="Putra M."/>
            <person name="Sireger I.Z."/>
            <person name="Indrioko S."/>
            <person name="Kosugi Y."/>
            <person name="Izuno A."/>
            <person name="Isagi Y."/>
            <person name="Lee S.L."/>
            <person name="Shimizu K.K."/>
        </authorList>
    </citation>
    <scope>NUCLEOTIDE SEQUENCE [LARGE SCALE GENOMIC DNA]</scope>
    <source>
        <strain evidence="5">214</strain>
    </source>
</reference>
<comment type="caution">
    <text evidence="5">The sequence shown here is derived from an EMBL/GenBank/DDBJ whole genome shotgun (WGS) entry which is preliminary data.</text>
</comment>
<feature type="compositionally biased region" description="Acidic residues" evidence="3">
    <location>
        <begin position="535"/>
        <end position="545"/>
    </location>
</feature>
<organism evidence="5 6">
    <name type="scientific">Rubroshorea leprosula</name>
    <dbReference type="NCBI Taxonomy" id="152421"/>
    <lineage>
        <taxon>Eukaryota</taxon>
        <taxon>Viridiplantae</taxon>
        <taxon>Streptophyta</taxon>
        <taxon>Embryophyta</taxon>
        <taxon>Tracheophyta</taxon>
        <taxon>Spermatophyta</taxon>
        <taxon>Magnoliopsida</taxon>
        <taxon>eudicotyledons</taxon>
        <taxon>Gunneridae</taxon>
        <taxon>Pentapetalae</taxon>
        <taxon>rosids</taxon>
        <taxon>malvids</taxon>
        <taxon>Malvales</taxon>
        <taxon>Dipterocarpaceae</taxon>
        <taxon>Rubroshorea</taxon>
    </lineage>
</organism>
<evidence type="ECO:0000256" key="1">
    <source>
        <dbReference type="ARBA" id="ARBA00023117"/>
    </source>
</evidence>
<accession>A0AAV5JDE5</accession>
<evidence type="ECO:0000256" key="3">
    <source>
        <dbReference type="SAM" id="MobiDB-lite"/>
    </source>
</evidence>
<dbReference type="InterPro" id="IPR001487">
    <property type="entry name" value="Bromodomain"/>
</dbReference>
<feature type="compositionally biased region" description="Basic and acidic residues" evidence="3">
    <location>
        <begin position="546"/>
        <end position="558"/>
    </location>
</feature>
<evidence type="ECO:0000259" key="4">
    <source>
        <dbReference type="PROSITE" id="PS50014"/>
    </source>
</evidence>
<feature type="compositionally biased region" description="Polar residues" evidence="3">
    <location>
        <begin position="472"/>
        <end position="484"/>
    </location>
</feature>
<feature type="compositionally biased region" description="Basic residues" evidence="3">
    <location>
        <begin position="588"/>
        <end position="597"/>
    </location>
</feature>
<dbReference type="SUPFAM" id="SSF47370">
    <property type="entry name" value="Bromodomain"/>
    <property type="match status" value="1"/>
</dbReference>
<dbReference type="PANTHER" id="PTHR37888">
    <property type="entry name" value="DNA-BINDING BROMODOMAIN-CONTAINING PROTEIN"/>
    <property type="match status" value="1"/>
</dbReference>
<dbReference type="EMBL" id="BPVZ01000036">
    <property type="protein sequence ID" value="GKV12574.1"/>
    <property type="molecule type" value="Genomic_DNA"/>
</dbReference>
<evidence type="ECO:0000256" key="2">
    <source>
        <dbReference type="PROSITE-ProRule" id="PRU00035"/>
    </source>
</evidence>